<dbReference type="EMBL" id="KN833015">
    <property type="protein sequence ID" value="KIM78601.1"/>
    <property type="molecule type" value="Genomic_DNA"/>
</dbReference>
<dbReference type="SUPFAM" id="SSF69118">
    <property type="entry name" value="AhpD-like"/>
    <property type="match status" value="1"/>
</dbReference>
<proteinExistence type="predicted"/>
<dbReference type="InterPro" id="IPR029058">
    <property type="entry name" value="AB_hydrolase_fold"/>
</dbReference>
<dbReference type="AlphaFoldDB" id="A0A0C3FF65"/>
<dbReference type="Gene3D" id="3.40.50.1820">
    <property type="entry name" value="alpha/beta hydrolase"/>
    <property type="match status" value="1"/>
</dbReference>
<dbReference type="InterPro" id="IPR003779">
    <property type="entry name" value="CMD-like"/>
</dbReference>
<organism evidence="3 4">
    <name type="scientific">Piloderma croceum (strain F 1598)</name>
    <dbReference type="NCBI Taxonomy" id="765440"/>
    <lineage>
        <taxon>Eukaryota</taxon>
        <taxon>Fungi</taxon>
        <taxon>Dikarya</taxon>
        <taxon>Basidiomycota</taxon>
        <taxon>Agaricomycotina</taxon>
        <taxon>Agaricomycetes</taxon>
        <taxon>Agaricomycetidae</taxon>
        <taxon>Atheliales</taxon>
        <taxon>Atheliaceae</taxon>
        <taxon>Piloderma</taxon>
    </lineage>
</organism>
<dbReference type="Pfam" id="PF00561">
    <property type="entry name" value="Abhydrolase_1"/>
    <property type="match status" value="1"/>
</dbReference>
<dbReference type="STRING" id="765440.A0A0C3FF65"/>
<evidence type="ECO:0000259" key="2">
    <source>
        <dbReference type="Pfam" id="PF02627"/>
    </source>
</evidence>
<dbReference type="Gene3D" id="1.20.1290.10">
    <property type="entry name" value="AhpD-like"/>
    <property type="match status" value="1"/>
</dbReference>
<dbReference type="OrthoDB" id="9998495at2759"/>
<reference evidence="4" key="2">
    <citation type="submission" date="2015-01" db="EMBL/GenBank/DDBJ databases">
        <title>Evolutionary Origins and Diversification of the Mycorrhizal Mutualists.</title>
        <authorList>
            <consortium name="DOE Joint Genome Institute"/>
            <consortium name="Mycorrhizal Genomics Consortium"/>
            <person name="Kohler A."/>
            <person name="Kuo A."/>
            <person name="Nagy L.G."/>
            <person name="Floudas D."/>
            <person name="Copeland A."/>
            <person name="Barry K.W."/>
            <person name="Cichocki N."/>
            <person name="Veneault-Fourrey C."/>
            <person name="LaButti K."/>
            <person name="Lindquist E.A."/>
            <person name="Lipzen A."/>
            <person name="Lundell T."/>
            <person name="Morin E."/>
            <person name="Murat C."/>
            <person name="Riley R."/>
            <person name="Ohm R."/>
            <person name="Sun H."/>
            <person name="Tunlid A."/>
            <person name="Henrissat B."/>
            <person name="Grigoriev I.V."/>
            <person name="Hibbett D.S."/>
            <person name="Martin F."/>
        </authorList>
    </citation>
    <scope>NUCLEOTIDE SEQUENCE [LARGE SCALE GENOMIC DNA]</scope>
    <source>
        <strain evidence="4">F 1598</strain>
    </source>
</reference>
<protein>
    <recommendedName>
        <fullName evidence="5">AB hydrolase-1 domain-containing protein</fullName>
    </recommendedName>
</protein>
<evidence type="ECO:0000313" key="4">
    <source>
        <dbReference type="Proteomes" id="UP000054166"/>
    </source>
</evidence>
<name>A0A0C3FF65_PILCF</name>
<dbReference type="HOGENOM" id="CLU_576292_0_0_1"/>
<dbReference type="Proteomes" id="UP000054166">
    <property type="component" value="Unassembled WGS sequence"/>
</dbReference>
<dbReference type="GO" id="GO:0051920">
    <property type="term" value="F:peroxiredoxin activity"/>
    <property type="evidence" value="ECO:0007669"/>
    <property type="project" value="InterPro"/>
</dbReference>
<dbReference type="InterPro" id="IPR000073">
    <property type="entry name" value="AB_hydrolase_1"/>
</dbReference>
<dbReference type="PANTHER" id="PTHR34846">
    <property type="entry name" value="4-CARBOXYMUCONOLACTONE DECARBOXYLASE FAMILY PROTEIN (AFU_ORTHOLOGUE AFUA_6G11590)"/>
    <property type="match status" value="1"/>
</dbReference>
<gene>
    <name evidence="3" type="ORF">PILCRDRAFT_824235</name>
</gene>
<evidence type="ECO:0000259" key="1">
    <source>
        <dbReference type="Pfam" id="PF00561"/>
    </source>
</evidence>
<keyword evidence="4" id="KW-1185">Reference proteome</keyword>
<evidence type="ECO:0008006" key="5">
    <source>
        <dbReference type="Google" id="ProtNLM"/>
    </source>
</evidence>
<dbReference type="InParanoid" id="A0A0C3FF65"/>
<feature type="domain" description="Carboxymuconolactone decarboxylase-like" evidence="2">
    <location>
        <begin position="42"/>
        <end position="100"/>
    </location>
</feature>
<sequence>MTSRRIPSRYPLPGTSEIADRIRERRGASGLTALDGALLHVPPVADGWNQLLGAVRTKGKLPGDVRELLILRVAAWNHAAYEWIHHEHIGRDAGLTTPQLGIIRDISKRSPSSSLEPLTSLQAAALTFADASTKDIRVPDPIFSRLSKEFQQFLTAEENLEEKVQDLLVETAAVVSTYNMVSRFLVSLDIAGKSDGPVPWPVDREEHTVPIPHTSLNLHAVALTISPTAPWLVLSNALLTNTSLWSFVGPTLTSKGYNLLLHDQRGHGRSSVPDPPVCTMKELADDIATLLDHFRIQSAHAVIGVSQGGAAVLNFALRHPSRTTRIIACDTQAQAPKVDIVPWNQIERAKIEGVAALAYEMAAQWFPPESPFHPSSGSAKSKAILEMISTTPVLGFEAGAQSLRDYDLFADGLLQSNMKTLLVVGEKDAVLFEGVKSLAEEWARNGDVRFAEISGVGHIPILDGAERWLDAVVRFLEE</sequence>
<feature type="domain" description="AB hydrolase-1" evidence="1">
    <location>
        <begin position="230"/>
        <end position="464"/>
    </location>
</feature>
<reference evidence="3 4" key="1">
    <citation type="submission" date="2014-04" db="EMBL/GenBank/DDBJ databases">
        <authorList>
            <consortium name="DOE Joint Genome Institute"/>
            <person name="Kuo A."/>
            <person name="Tarkka M."/>
            <person name="Buscot F."/>
            <person name="Kohler A."/>
            <person name="Nagy L.G."/>
            <person name="Floudas D."/>
            <person name="Copeland A."/>
            <person name="Barry K.W."/>
            <person name="Cichocki N."/>
            <person name="Veneault-Fourrey C."/>
            <person name="LaButti K."/>
            <person name="Lindquist E.A."/>
            <person name="Lipzen A."/>
            <person name="Lundell T."/>
            <person name="Morin E."/>
            <person name="Murat C."/>
            <person name="Sun H."/>
            <person name="Tunlid A."/>
            <person name="Henrissat B."/>
            <person name="Grigoriev I.V."/>
            <person name="Hibbett D.S."/>
            <person name="Martin F."/>
            <person name="Nordberg H.P."/>
            <person name="Cantor M.N."/>
            <person name="Hua S.X."/>
        </authorList>
    </citation>
    <scope>NUCLEOTIDE SEQUENCE [LARGE SCALE GENOMIC DNA]</scope>
    <source>
        <strain evidence="3 4">F 1598</strain>
    </source>
</reference>
<accession>A0A0C3FF65</accession>
<dbReference type="SUPFAM" id="SSF53474">
    <property type="entry name" value="alpha/beta-Hydrolases"/>
    <property type="match status" value="1"/>
</dbReference>
<dbReference type="PANTHER" id="PTHR34846:SF11">
    <property type="entry name" value="4-CARBOXYMUCONOLACTONE DECARBOXYLASE FAMILY PROTEIN (AFU_ORTHOLOGUE AFUA_6G11590)"/>
    <property type="match status" value="1"/>
</dbReference>
<dbReference type="PRINTS" id="PR00111">
    <property type="entry name" value="ABHYDROLASE"/>
</dbReference>
<dbReference type="Pfam" id="PF02627">
    <property type="entry name" value="CMD"/>
    <property type="match status" value="1"/>
</dbReference>
<evidence type="ECO:0000313" key="3">
    <source>
        <dbReference type="EMBL" id="KIM78601.1"/>
    </source>
</evidence>
<dbReference type="InterPro" id="IPR029032">
    <property type="entry name" value="AhpD-like"/>
</dbReference>